<evidence type="ECO:0000313" key="2">
    <source>
        <dbReference type="EMBL" id="KHQ54617.1"/>
    </source>
</evidence>
<dbReference type="EMBL" id="JSUQ01000002">
    <property type="protein sequence ID" value="KHQ54617.1"/>
    <property type="molecule type" value="Genomic_DNA"/>
</dbReference>
<dbReference type="RefSeq" id="WP_043136894.1">
    <property type="nucleotide sequence ID" value="NZ_JAHVJH010000001.1"/>
</dbReference>
<comment type="similarity">
    <text evidence="1">Belongs to the UPF0065 (bug) family.</text>
</comment>
<dbReference type="Gene3D" id="3.40.190.10">
    <property type="entry name" value="Periplasmic binding protein-like II"/>
    <property type="match status" value="1"/>
</dbReference>
<gene>
    <name evidence="2" type="ORF">OA50_00451</name>
</gene>
<dbReference type="CDD" id="cd07012">
    <property type="entry name" value="PBP2_Bug_TTT"/>
    <property type="match status" value="1"/>
</dbReference>
<dbReference type="PANTHER" id="PTHR42928">
    <property type="entry name" value="TRICARBOXYLATE-BINDING PROTEIN"/>
    <property type="match status" value="1"/>
</dbReference>
<dbReference type="PANTHER" id="PTHR42928:SF5">
    <property type="entry name" value="BLR1237 PROTEIN"/>
    <property type="match status" value="1"/>
</dbReference>
<proteinExistence type="inferred from homology"/>
<protein>
    <submittedName>
        <fullName evidence="2">Extracytoplasmic binding receptor</fullName>
    </submittedName>
</protein>
<evidence type="ECO:0000256" key="1">
    <source>
        <dbReference type="ARBA" id="ARBA00006987"/>
    </source>
</evidence>
<dbReference type="AlphaFoldDB" id="A0A0B3S2W0"/>
<reference evidence="2 3" key="1">
    <citation type="submission" date="2014-10" db="EMBL/GenBank/DDBJ databases">
        <title>Genome sequence of Ponticoccus sp. strain UMTAT08 isolated from clonal culture of toxic dinoflagellate Alexandrium tamiyavanichii.</title>
        <authorList>
            <person name="Gan H.Y."/>
            <person name="Muhd D.-D."/>
            <person name="Mohd Noor M.E."/>
            <person name="Yeong Y.S."/>
            <person name="Usup G."/>
        </authorList>
    </citation>
    <scope>NUCLEOTIDE SEQUENCE [LARGE SCALE GENOMIC DNA]</scope>
    <source>
        <strain evidence="2 3">UMTAT08</strain>
    </source>
</reference>
<keyword evidence="2" id="KW-0675">Receptor</keyword>
<dbReference type="Proteomes" id="UP000030960">
    <property type="component" value="Unassembled WGS sequence"/>
</dbReference>
<evidence type="ECO:0000313" key="3">
    <source>
        <dbReference type="Proteomes" id="UP000030960"/>
    </source>
</evidence>
<dbReference type="InterPro" id="IPR042100">
    <property type="entry name" value="Bug_dom1"/>
</dbReference>
<dbReference type="InterPro" id="IPR005064">
    <property type="entry name" value="BUG"/>
</dbReference>
<name>A0A0B3S2W0_9RHOB</name>
<dbReference type="PIRSF" id="PIRSF017082">
    <property type="entry name" value="YflP"/>
    <property type="match status" value="1"/>
</dbReference>
<sequence length="328" mass="34416">MKRRQLFATVTGLMTLASLPMTSALAQDAYPSEPIHITVVWPAGGGHDLVGRLIGHELSEIMDTAVVVDNVTGAGGSTGIRHIVEADPDGYTIGVMGLHAVSQSFMNPAAPKLDGLDPIAYISDEPGAIEVSVDMGIDTLDDYVAAMKSDPMSLMNGNDPQGGNSFIFASVIPDALGVNMMKLPYPGHAPTVTALLTGEVQTATLPIPPILEHAKAGKVKVLGVASDQRHPQLPDVPTFKEQGYDVVVNDFVMLVAPVGIPQDVRAKLEEGLLQAINSAGFTSAAADNGMVLRPGGADLAAEELAKQVELVYPILEDAGLVAEELKRK</sequence>
<keyword evidence="3" id="KW-1185">Reference proteome</keyword>
<dbReference type="Pfam" id="PF03401">
    <property type="entry name" value="TctC"/>
    <property type="match status" value="1"/>
</dbReference>
<organism evidence="2 3">
    <name type="scientific">Mameliella alba</name>
    <dbReference type="NCBI Taxonomy" id="561184"/>
    <lineage>
        <taxon>Bacteria</taxon>
        <taxon>Pseudomonadati</taxon>
        <taxon>Pseudomonadota</taxon>
        <taxon>Alphaproteobacteria</taxon>
        <taxon>Rhodobacterales</taxon>
        <taxon>Roseobacteraceae</taxon>
        <taxon>Mameliella</taxon>
    </lineage>
</organism>
<accession>A0A0B3S2W0</accession>
<dbReference type="STRING" id="561184.SAMN05216376_107295"/>
<dbReference type="Gene3D" id="3.40.190.150">
    <property type="entry name" value="Bordetella uptake gene, domain 1"/>
    <property type="match status" value="1"/>
</dbReference>
<dbReference type="PATRIC" id="fig|1515334.3.peg.455"/>
<comment type="caution">
    <text evidence="2">The sequence shown here is derived from an EMBL/GenBank/DDBJ whole genome shotgun (WGS) entry which is preliminary data.</text>
</comment>